<reference evidence="1 2" key="1">
    <citation type="submission" date="2016-11" db="EMBL/GenBank/DDBJ databases">
        <title>Draft genome of Pseudomonas versuta A4R1.12.</title>
        <authorList>
            <person name="See-Too W.-S."/>
        </authorList>
    </citation>
    <scope>NUCLEOTIDE SEQUENCE [LARGE SCALE GENOMIC DNA]</scope>
    <source>
        <strain evidence="1 2">A4R1.12</strain>
    </source>
</reference>
<accession>A0A853ZVZ6</accession>
<organism evidence="1 2">
    <name type="scientific">Pseudomonas versuta</name>
    <dbReference type="NCBI Taxonomy" id="1788301"/>
    <lineage>
        <taxon>Bacteria</taxon>
        <taxon>Pseudomonadati</taxon>
        <taxon>Pseudomonadota</taxon>
        <taxon>Gammaproteobacteria</taxon>
        <taxon>Pseudomonadales</taxon>
        <taxon>Pseudomonadaceae</taxon>
        <taxon>Pseudomonas</taxon>
    </lineage>
</organism>
<dbReference type="EMBL" id="MPJD01000025">
    <property type="protein sequence ID" value="OKA20852.1"/>
    <property type="molecule type" value="Genomic_DNA"/>
</dbReference>
<name>A0A853ZVZ6_9PSED</name>
<sequence>MKRFFTGYLRYSGVKAMGLPRNPVNRLLQQSGGGSVLTDGCDIYTGPGSTPAELFVAAHKKTAGQ</sequence>
<protein>
    <submittedName>
        <fullName evidence="1">Uncharacterized protein</fullName>
    </submittedName>
</protein>
<evidence type="ECO:0000313" key="1">
    <source>
        <dbReference type="EMBL" id="OKA20852.1"/>
    </source>
</evidence>
<comment type="caution">
    <text evidence="1">The sequence shown here is derived from an EMBL/GenBank/DDBJ whole genome shotgun (WGS) entry which is preliminary data.</text>
</comment>
<dbReference type="Proteomes" id="UP000185990">
    <property type="component" value="Unassembled WGS sequence"/>
</dbReference>
<gene>
    <name evidence="1" type="ORF">BOH74_16030</name>
</gene>
<proteinExistence type="predicted"/>
<evidence type="ECO:0000313" key="2">
    <source>
        <dbReference type="Proteomes" id="UP000185990"/>
    </source>
</evidence>
<dbReference type="AlphaFoldDB" id="A0A853ZVZ6"/>